<dbReference type="GO" id="GO:0016491">
    <property type="term" value="F:oxidoreductase activity"/>
    <property type="evidence" value="ECO:0007669"/>
    <property type="project" value="InterPro"/>
</dbReference>
<dbReference type="Gene3D" id="3.40.30.10">
    <property type="entry name" value="Glutaredoxin"/>
    <property type="match status" value="1"/>
</dbReference>
<feature type="domain" description="DSBA-like thioredoxin" evidence="2">
    <location>
        <begin position="5"/>
        <end position="201"/>
    </location>
</feature>
<evidence type="ECO:0000256" key="1">
    <source>
        <dbReference type="SAM" id="MobiDB-lite"/>
    </source>
</evidence>
<dbReference type="KEGG" id="rce:RC1_1261"/>
<dbReference type="SUPFAM" id="SSF52833">
    <property type="entry name" value="Thioredoxin-like"/>
    <property type="match status" value="1"/>
</dbReference>
<sequence>MSMLIEIFSDLICPWCYLGWHRLDLALAQRPGLRAETRWLPFQLNPDMPAGGMDRFFYLAHRFGSLERARQLFAAVEQAAAQDGLPLHLGRIRRTPSTLEAHALVLLAERYGRAVQVAKALFRAYFVDGMDIGNRGVLIAVAGACGMDRTTVARHLEAGEDTAAVSASDARARSLGIQAVPCFVFNRQYGLAGAQEPAALLPLLDLAAVDAGPAASSPATGGMATDGRTLGLTG</sequence>
<feature type="compositionally biased region" description="Low complexity" evidence="1">
    <location>
        <begin position="214"/>
        <end position="225"/>
    </location>
</feature>
<dbReference type="PANTHER" id="PTHR13887:SF41">
    <property type="entry name" value="THIOREDOXIN SUPERFAMILY PROTEIN"/>
    <property type="match status" value="1"/>
</dbReference>
<dbReference type="Proteomes" id="UP000001591">
    <property type="component" value="Chromosome"/>
</dbReference>
<dbReference type="HOGENOM" id="CLU_069253_0_4_5"/>
<dbReference type="InterPro" id="IPR001853">
    <property type="entry name" value="DSBA-like_thioredoxin_dom"/>
</dbReference>
<evidence type="ECO:0000313" key="3">
    <source>
        <dbReference type="EMBL" id="ACI98669.1"/>
    </source>
</evidence>
<dbReference type="EMBL" id="CP000613">
    <property type="protein sequence ID" value="ACI98669.1"/>
    <property type="molecule type" value="Genomic_DNA"/>
</dbReference>
<gene>
    <name evidence="3" type="primary">frnE</name>
    <name evidence="3" type="ordered locus">RC1_1261</name>
</gene>
<protein>
    <submittedName>
        <fullName evidence="3">DSBA-like thioredoxin family protein</fullName>
    </submittedName>
</protein>
<name>B6ISZ8_RHOCS</name>
<dbReference type="eggNOG" id="COG2761">
    <property type="taxonomic scope" value="Bacteria"/>
</dbReference>
<keyword evidence="4" id="KW-1185">Reference proteome</keyword>
<dbReference type="Pfam" id="PF01323">
    <property type="entry name" value="DSBA"/>
    <property type="match status" value="1"/>
</dbReference>
<dbReference type="PANTHER" id="PTHR13887">
    <property type="entry name" value="GLUTATHIONE S-TRANSFERASE KAPPA"/>
    <property type="match status" value="1"/>
</dbReference>
<dbReference type="AlphaFoldDB" id="B6ISZ8"/>
<reference evidence="3 4" key="1">
    <citation type="journal article" date="2010" name="BMC Genomics">
        <title>Metabolic flexibility revealed in the genome of the cyst-forming alpha-1 proteobacterium Rhodospirillum centenum.</title>
        <authorList>
            <person name="Lu Y.K."/>
            <person name="Marden J."/>
            <person name="Han M."/>
            <person name="Swingley W.D."/>
            <person name="Mastrian S.D."/>
            <person name="Chowdhury S.R."/>
            <person name="Hao J."/>
            <person name="Helmy T."/>
            <person name="Kim S."/>
            <person name="Kurdoglu A.A."/>
            <person name="Matthies H.J."/>
            <person name="Rollo D."/>
            <person name="Stothard P."/>
            <person name="Blankenship R.E."/>
            <person name="Bauer C.E."/>
            <person name="Touchman J.W."/>
        </authorList>
    </citation>
    <scope>NUCLEOTIDE SEQUENCE [LARGE SCALE GENOMIC DNA]</scope>
    <source>
        <strain evidence="4">ATCC 51521 / SW</strain>
    </source>
</reference>
<dbReference type="InterPro" id="IPR036249">
    <property type="entry name" value="Thioredoxin-like_sf"/>
</dbReference>
<feature type="region of interest" description="Disordered" evidence="1">
    <location>
        <begin position="214"/>
        <end position="234"/>
    </location>
</feature>
<dbReference type="CDD" id="cd03024">
    <property type="entry name" value="DsbA_FrnE"/>
    <property type="match status" value="1"/>
</dbReference>
<accession>B6ISZ8</accession>
<evidence type="ECO:0000313" key="4">
    <source>
        <dbReference type="Proteomes" id="UP000001591"/>
    </source>
</evidence>
<organism evidence="3 4">
    <name type="scientific">Rhodospirillum centenum (strain ATCC 51521 / SW)</name>
    <dbReference type="NCBI Taxonomy" id="414684"/>
    <lineage>
        <taxon>Bacteria</taxon>
        <taxon>Pseudomonadati</taxon>
        <taxon>Pseudomonadota</taxon>
        <taxon>Alphaproteobacteria</taxon>
        <taxon>Rhodospirillales</taxon>
        <taxon>Rhodospirillaceae</taxon>
        <taxon>Rhodospirillum</taxon>
    </lineage>
</organism>
<dbReference type="STRING" id="414684.RC1_1261"/>
<evidence type="ECO:0000259" key="2">
    <source>
        <dbReference type="Pfam" id="PF01323"/>
    </source>
</evidence>
<proteinExistence type="predicted"/>